<feature type="compositionally biased region" description="Basic and acidic residues" evidence="2">
    <location>
        <begin position="108"/>
        <end position="117"/>
    </location>
</feature>
<proteinExistence type="inferred from homology"/>
<feature type="compositionally biased region" description="Low complexity" evidence="2">
    <location>
        <begin position="433"/>
        <end position="448"/>
    </location>
</feature>
<feature type="compositionally biased region" description="Basic residues" evidence="2">
    <location>
        <begin position="129"/>
        <end position="145"/>
    </location>
</feature>
<organism evidence="4 5">
    <name type="scientific">Rhododendron griersonianum</name>
    <dbReference type="NCBI Taxonomy" id="479676"/>
    <lineage>
        <taxon>Eukaryota</taxon>
        <taxon>Viridiplantae</taxon>
        <taxon>Streptophyta</taxon>
        <taxon>Embryophyta</taxon>
        <taxon>Tracheophyta</taxon>
        <taxon>Spermatophyta</taxon>
        <taxon>Magnoliopsida</taxon>
        <taxon>eudicotyledons</taxon>
        <taxon>Gunneridae</taxon>
        <taxon>Pentapetalae</taxon>
        <taxon>asterids</taxon>
        <taxon>Ericales</taxon>
        <taxon>Ericaceae</taxon>
        <taxon>Ericoideae</taxon>
        <taxon>Rhodoreae</taxon>
        <taxon>Rhododendron</taxon>
    </lineage>
</organism>
<feature type="compositionally biased region" description="Polar residues" evidence="2">
    <location>
        <begin position="198"/>
        <end position="226"/>
    </location>
</feature>
<sequence length="632" mass="69334">MAELGFQDQIYQQRPDFVITRDASPDSVIFTSLFSSASASVDRCSFASDTLDHDSPLSQEVSLLTHSPSVSPSTDFYFGLLYCEEKKRQVSNKFVDFKELKIVDLHQHSAGHDRRETSSGADSDPNKSTVHRNSRSSRKVQKAKVHKEDSDADTGRTNEILASGRNSFSQAIKECQDRRSGTGVLPEKPDRQRPDLQGLNNHITDATNSSSPPFGAMKNSSVSTRRTGMCPSPGIPNYRHSSVGMQKGWSSERVPHNGANRRHLGAALLPLNNGRMLPSKWEDAERWICSPVTGDGVMRPSFQMPQRRPKSKSGPIGQPGIPYYLVHSPAVPTFQGASVGNLVAGSPFSAGVIAPDGFSVRSSVSSGAGGSFPNRIEPCMARSMSLHGYFELPIQSFLPASQDEKLDGDKDAATNVSPADSRRDVATQMSPESSPHSSPKGRLSSSPSTPSKLAILELERVESSKLEVKDVQVDDRFTVTGLSKRHKARLPGKSSENVSDWKRKVLEFGCSAWEVSETAKGISKVKREEAKITAWEKLQKAKAEAAIRTLEEVFLVTDLEHLDQMKIEKTRSSSIDKIMKKLRSAQKKAQAMRSLVSTSKPTQVARTSQKVISLHRTYQISSLSGCFTCHAF</sequence>
<feature type="region of interest" description="Disordered" evidence="2">
    <location>
        <begin position="108"/>
        <end position="239"/>
    </location>
</feature>
<dbReference type="PANTHER" id="PTHR31471:SF13">
    <property type="entry name" value="REMORIN FAMILY PROTEIN"/>
    <property type="match status" value="1"/>
</dbReference>
<dbReference type="Proteomes" id="UP000823749">
    <property type="component" value="Chromosome 6"/>
</dbReference>
<reference evidence="4 5" key="1">
    <citation type="submission" date="2020-08" db="EMBL/GenBank/DDBJ databases">
        <title>Plant Genome Project.</title>
        <authorList>
            <person name="Zhang R.-G."/>
        </authorList>
    </citation>
    <scope>NUCLEOTIDE SEQUENCE [LARGE SCALE GENOMIC DNA]</scope>
    <source>
        <strain evidence="4">WSP0</strain>
        <tissue evidence="4">Leaf</tissue>
    </source>
</reference>
<evidence type="ECO:0000313" key="4">
    <source>
        <dbReference type="EMBL" id="KAG5543476.1"/>
    </source>
</evidence>
<dbReference type="EMBL" id="JACTNZ010000006">
    <property type="protein sequence ID" value="KAG5543476.1"/>
    <property type="molecule type" value="Genomic_DNA"/>
</dbReference>
<evidence type="ECO:0000313" key="5">
    <source>
        <dbReference type="Proteomes" id="UP000823749"/>
    </source>
</evidence>
<feature type="compositionally biased region" description="Basic and acidic residues" evidence="2">
    <location>
        <begin position="146"/>
        <end position="156"/>
    </location>
</feature>
<evidence type="ECO:0000256" key="2">
    <source>
        <dbReference type="SAM" id="MobiDB-lite"/>
    </source>
</evidence>
<name>A0AAV6JTL9_9ERIC</name>
<accession>A0AAV6JTL9</accession>
<feature type="domain" description="Remorin C-terminal" evidence="3">
    <location>
        <begin position="511"/>
        <end position="620"/>
    </location>
</feature>
<gene>
    <name evidence="4" type="ORF">RHGRI_016263</name>
</gene>
<feature type="region of interest" description="Disordered" evidence="2">
    <location>
        <begin position="404"/>
        <end position="449"/>
    </location>
</feature>
<evidence type="ECO:0000256" key="1">
    <source>
        <dbReference type="ARBA" id="ARBA00005711"/>
    </source>
</evidence>
<keyword evidence="5" id="KW-1185">Reference proteome</keyword>
<protein>
    <recommendedName>
        <fullName evidence="3">Remorin C-terminal domain-containing protein</fullName>
    </recommendedName>
</protein>
<dbReference type="AlphaFoldDB" id="A0AAV6JTL9"/>
<comment type="similarity">
    <text evidence="1">Belongs to the remorin family.</text>
</comment>
<dbReference type="InterPro" id="IPR005516">
    <property type="entry name" value="Remorin_C"/>
</dbReference>
<evidence type="ECO:0000259" key="3">
    <source>
        <dbReference type="Pfam" id="PF03763"/>
    </source>
</evidence>
<dbReference type="PANTHER" id="PTHR31471">
    <property type="entry name" value="OS02G0116800 PROTEIN"/>
    <property type="match status" value="1"/>
</dbReference>
<dbReference type="Pfam" id="PF03763">
    <property type="entry name" value="Remorin_C"/>
    <property type="match status" value="1"/>
</dbReference>
<comment type="caution">
    <text evidence="4">The sequence shown here is derived from an EMBL/GenBank/DDBJ whole genome shotgun (WGS) entry which is preliminary data.</text>
</comment>